<dbReference type="Pfam" id="PF00990">
    <property type="entry name" value="GGDEF"/>
    <property type="match status" value="1"/>
</dbReference>
<dbReference type="InterPro" id="IPR035919">
    <property type="entry name" value="EAL_sf"/>
</dbReference>
<dbReference type="Pfam" id="PF13185">
    <property type="entry name" value="GAF_2"/>
    <property type="match status" value="1"/>
</dbReference>
<dbReference type="InterPro" id="IPR035965">
    <property type="entry name" value="PAS-like_dom_sf"/>
</dbReference>
<dbReference type="Gene3D" id="3.30.450.40">
    <property type="match status" value="1"/>
</dbReference>
<dbReference type="InterPro" id="IPR003018">
    <property type="entry name" value="GAF"/>
</dbReference>
<dbReference type="SUPFAM" id="SSF55073">
    <property type="entry name" value="Nucleotide cyclase"/>
    <property type="match status" value="1"/>
</dbReference>
<accession>A0ABN7QG41</accession>
<dbReference type="InterPro" id="IPR000160">
    <property type="entry name" value="GGDEF_dom"/>
</dbReference>
<evidence type="ECO:0000259" key="2">
    <source>
        <dbReference type="PROSITE" id="PS50883"/>
    </source>
</evidence>
<keyword evidence="5" id="KW-1185">Reference proteome</keyword>
<sequence length="764" mass="85188">MKTASLRSSIRLPTTATYDPAKSEVELLKARITECEVDLQKHRAAFTEAERLARFGTWSFDVLAKQPDFSEEARRLLGFDDVHHMSAAVDQLAHLYNEDRIRISERLRASLKEGKDFDMHIRVVRKDGGLRWLRVIGRPEKSGIYQPRHVSGILVDITAHKRDRMKQQVELAVTRLLMGTDPLPYVIGKIIRVVCQTLGWEWGAYWALNEATDQMNLIKGLSVDRKTYNAFEHASRKASFSSGLGLIGEVFQTGESRWINDVTSDTTFLRRDEAIAVGLRGGFAFPVRVDGRVVGVLEFFSRFARQPDASLPALSRALSTQIGQFIQRQLSDERIRHLASYDDLTGLLNRQQFNEQVRQTLDQAQRKRQRIGVMFIDLDRFKVINDTLGHDAGDAVLQEFAARLRTALGGANVVARLGGDEFAVLVPQCDDVDVLNQMATKILRNTIAPVRLVGSDYRISASIGVSIFPDDGVSAPVLLRGADIAMYRAKSRGGNSMQFHSAAMDTASPERLTLEASLAQALVRDELSLNFQPIYHLKSQCVIGFEALMRWHHPNFGDVSPGQFISLAEETGLIRTLGQFALRRACEEAMRWPALLTIAVNVSTRQLIESDFLEQVTSTLRDTGLAPERLRLEITESALMRQAAVPLLEQIRKLGVRLSIDDFGTGYSSLMYLKRLPLDSIKLDRSFVRGLPHDPNDSAIACAVIALGKSLKLSVVAEGVERVEQRDFLDAAGCDAIQGYLLSRPMPGAQVASWLDTHNVPGDL</sequence>
<protein>
    <recommendedName>
        <fullName evidence="6">EAL domain-containing protein</fullName>
    </recommendedName>
</protein>
<dbReference type="CDD" id="cd01948">
    <property type="entry name" value="EAL"/>
    <property type="match status" value="1"/>
</dbReference>
<evidence type="ECO:0000259" key="3">
    <source>
        <dbReference type="PROSITE" id="PS50887"/>
    </source>
</evidence>
<dbReference type="Pfam" id="PF00563">
    <property type="entry name" value="EAL"/>
    <property type="match status" value="1"/>
</dbReference>
<dbReference type="Gene3D" id="3.20.20.450">
    <property type="entry name" value="EAL domain"/>
    <property type="match status" value="1"/>
</dbReference>
<organism evidence="4 5">
    <name type="scientific">Cupriavidus numazuensis</name>
    <dbReference type="NCBI Taxonomy" id="221992"/>
    <lineage>
        <taxon>Bacteria</taxon>
        <taxon>Pseudomonadati</taxon>
        <taxon>Pseudomonadota</taxon>
        <taxon>Betaproteobacteria</taxon>
        <taxon>Burkholderiales</taxon>
        <taxon>Burkholderiaceae</taxon>
        <taxon>Cupriavidus</taxon>
    </lineage>
</organism>
<dbReference type="PROSITE" id="PS50113">
    <property type="entry name" value="PAC"/>
    <property type="match status" value="1"/>
</dbReference>
<dbReference type="PANTHER" id="PTHR44757">
    <property type="entry name" value="DIGUANYLATE CYCLASE DGCP"/>
    <property type="match status" value="1"/>
</dbReference>
<dbReference type="InterPro" id="IPR000700">
    <property type="entry name" value="PAS-assoc_C"/>
</dbReference>
<comment type="caution">
    <text evidence="4">The sequence shown here is derived from an EMBL/GenBank/DDBJ whole genome shotgun (WGS) entry which is preliminary data.</text>
</comment>
<dbReference type="Gene3D" id="3.30.70.270">
    <property type="match status" value="1"/>
</dbReference>
<dbReference type="NCBIfam" id="TIGR00229">
    <property type="entry name" value="sensory_box"/>
    <property type="match status" value="1"/>
</dbReference>
<dbReference type="CDD" id="cd00130">
    <property type="entry name" value="PAS"/>
    <property type="match status" value="1"/>
</dbReference>
<evidence type="ECO:0000313" key="4">
    <source>
        <dbReference type="EMBL" id="CAG2161148.1"/>
    </source>
</evidence>
<dbReference type="SUPFAM" id="SSF141868">
    <property type="entry name" value="EAL domain-like"/>
    <property type="match status" value="1"/>
</dbReference>
<dbReference type="SMART" id="SM00267">
    <property type="entry name" value="GGDEF"/>
    <property type="match status" value="1"/>
</dbReference>
<dbReference type="PROSITE" id="PS50883">
    <property type="entry name" value="EAL"/>
    <property type="match status" value="1"/>
</dbReference>
<dbReference type="Gene3D" id="3.30.450.20">
    <property type="entry name" value="PAS domain"/>
    <property type="match status" value="1"/>
</dbReference>
<proteinExistence type="predicted"/>
<dbReference type="InterPro" id="IPR052155">
    <property type="entry name" value="Biofilm_reg_signaling"/>
</dbReference>
<name>A0ABN7QG41_9BURK</name>
<dbReference type="InterPro" id="IPR013655">
    <property type="entry name" value="PAS_fold_3"/>
</dbReference>
<dbReference type="SUPFAM" id="SSF55785">
    <property type="entry name" value="PYP-like sensor domain (PAS domain)"/>
    <property type="match status" value="1"/>
</dbReference>
<dbReference type="InterPro" id="IPR029787">
    <property type="entry name" value="Nucleotide_cyclase"/>
</dbReference>
<evidence type="ECO:0008006" key="6">
    <source>
        <dbReference type="Google" id="ProtNLM"/>
    </source>
</evidence>
<dbReference type="CDD" id="cd01949">
    <property type="entry name" value="GGDEF"/>
    <property type="match status" value="1"/>
</dbReference>
<feature type="domain" description="EAL" evidence="2">
    <location>
        <begin position="511"/>
        <end position="759"/>
    </location>
</feature>
<dbReference type="Proteomes" id="UP000672657">
    <property type="component" value="Unassembled WGS sequence"/>
</dbReference>
<dbReference type="NCBIfam" id="TIGR00254">
    <property type="entry name" value="GGDEF"/>
    <property type="match status" value="1"/>
</dbReference>
<dbReference type="Pfam" id="PF08447">
    <property type="entry name" value="PAS_3"/>
    <property type="match status" value="1"/>
</dbReference>
<dbReference type="InterPro" id="IPR029016">
    <property type="entry name" value="GAF-like_dom_sf"/>
</dbReference>
<dbReference type="InterPro" id="IPR000014">
    <property type="entry name" value="PAS"/>
</dbReference>
<dbReference type="Gene3D" id="2.10.70.100">
    <property type="match status" value="1"/>
</dbReference>
<feature type="domain" description="GGDEF" evidence="3">
    <location>
        <begin position="369"/>
        <end position="502"/>
    </location>
</feature>
<evidence type="ECO:0000313" key="5">
    <source>
        <dbReference type="Proteomes" id="UP000672657"/>
    </source>
</evidence>
<dbReference type="EMBL" id="CAJPVI010000110">
    <property type="protein sequence ID" value="CAG2161148.1"/>
    <property type="molecule type" value="Genomic_DNA"/>
</dbReference>
<dbReference type="SMART" id="SM00065">
    <property type="entry name" value="GAF"/>
    <property type="match status" value="1"/>
</dbReference>
<gene>
    <name evidence="4" type="ORF">LMG26411_08033</name>
</gene>
<dbReference type="SMART" id="SM00052">
    <property type="entry name" value="EAL"/>
    <property type="match status" value="1"/>
</dbReference>
<dbReference type="PROSITE" id="PS50887">
    <property type="entry name" value="GGDEF"/>
    <property type="match status" value="1"/>
</dbReference>
<feature type="domain" description="PAC" evidence="1">
    <location>
        <begin position="117"/>
        <end position="169"/>
    </location>
</feature>
<dbReference type="InterPro" id="IPR001633">
    <property type="entry name" value="EAL_dom"/>
</dbReference>
<evidence type="ECO:0000259" key="1">
    <source>
        <dbReference type="PROSITE" id="PS50113"/>
    </source>
</evidence>
<dbReference type="InterPro" id="IPR043128">
    <property type="entry name" value="Rev_trsase/Diguanyl_cyclase"/>
</dbReference>
<dbReference type="SUPFAM" id="SSF55781">
    <property type="entry name" value="GAF domain-like"/>
    <property type="match status" value="1"/>
</dbReference>
<reference evidence="4 5" key="1">
    <citation type="submission" date="2021-03" db="EMBL/GenBank/DDBJ databases">
        <authorList>
            <person name="Peeters C."/>
        </authorList>
    </citation>
    <scope>NUCLEOTIDE SEQUENCE [LARGE SCALE GENOMIC DNA]</scope>
    <source>
        <strain evidence="4 5">LMG 26411</strain>
    </source>
</reference>
<dbReference type="PANTHER" id="PTHR44757:SF2">
    <property type="entry name" value="BIOFILM ARCHITECTURE MAINTENANCE PROTEIN MBAA"/>
    <property type="match status" value="1"/>
</dbReference>